<sequence>MKLRIPIFILTLVIASGVVERYPISTTIESIWLSISFFLIIGIIITIAEKTGLNDKKVNVFIGLFIVLLGVIFDLNILNV</sequence>
<evidence type="ECO:0000256" key="1">
    <source>
        <dbReference type="SAM" id="Phobius"/>
    </source>
</evidence>
<dbReference type="EMBL" id="JQCR01000003">
    <property type="protein sequence ID" value="KGE16828.1"/>
    <property type="molecule type" value="Genomic_DNA"/>
</dbReference>
<keyword evidence="1" id="KW-0472">Membrane</keyword>
<dbReference type="OrthoDB" id="2666120at2"/>
<keyword evidence="1" id="KW-0812">Transmembrane</keyword>
<proteinExistence type="predicted"/>
<reference evidence="2 3" key="1">
    <citation type="submission" date="2014-08" db="EMBL/GenBank/DDBJ databases">
        <authorList>
            <person name="den Bakker H.C."/>
        </authorList>
    </citation>
    <scope>NUCLEOTIDE SEQUENCE [LARGE SCALE GENOMIC DNA]</scope>
    <source>
        <strain evidence="2 3">DSM 18334</strain>
    </source>
</reference>
<comment type="caution">
    <text evidence="2">The sequence shown here is derived from an EMBL/GenBank/DDBJ whole genome shotgun (WGS) entry which is preliminary data.</text>
</comment>
<evidence type="ECO:0000313" key="2">
    <source>
        <dbReference type="EMBL" id="KGE16828.1"/>
    </source>
</evidence>
<dbReference type="Proteomes" id="UP000029734">
    <property type="component" value="Unassembled WGS sequence"/>
</dbReference>
<reference evidence="2 3" key="2">
    <citation type="submission" date="2014-10" db="EMBL/GenBank/DDBJ databases">
        <title>Comparative genomics of the Paenibacillus odorifer group.</title>
        <authorList>
            <person name="Tsai Y.-C."/>
            <person name="Martin N."/>
            <person name="Korlach J."/>
            <person name="Wiedmann M."/>
        </authorList>
    </citation>
    <scope>NUCLEOTIDE SEQUENCE [LARGE SCALE GENOMIC DNA]</scope>
    <source>
        <strain evidence="2 3">DSM 18334</strain>
    </source>
</reference>
<dbReference type="STRING" id="268407.PWYN_19250"/>
<feature type="transmembrane region" description="Helical" evidence="1">
    <location>
        <begin position="31"/>
        <end position="48"/>
    </location>
</feature>
<protein>
    <submittedName>
        <fullName evidence="2">Uncharacterized protein</fullName>
    </submittedName>
</protein>
<keyword evidence="1" id="KW-1133">Transmembrane helix</keyword>
<accession>A0A098M478</accession>
<organism evidence="2 3">
    <name type="scientific">Paenibacillus wynnii</name>
    <dbReference type="NCBI Taxonomy" id="268407"/>
    <lineage>
        <taxon>Bacteria</taxon>
        <taxon>Bacillati</taxon>
        <taxon>Bacillota</taxon>
        <taxon>Bacilli</taxon>
        <taxon>Bacillales</taxon>
        <taxon>Paenibacillaceae</taxon>
        <taxon>Paenibacillus</taxon>
    </lineage>
</organism>
<dbReference type="RefSeq" id="WP_036655102.1">
    <property type="nucleotide sequence ID" value="NZ_JQCR01000003.1"/>
</dbReference>
<gene>
    <name evidence="2" type="ORF">PWYN_19250</name>
</gene>
<name>A0A098M478_9BACL</name>
<feature type="transmembrane region" description="Helical" evidence="1">
    <location>
        <begin position="60"/>
        <end position="78"/>
    </location>
</feature>
<dbReference type="AlphaFoldDB" id="A0A098M478"/>
<evidence type="ECO:0000313" key="3">
    <source>
        <dbReference type="Proteomes" id="UP000029734"/>
    </source>
</evidence>
<keyword evidence="3" id="KW-1185">Reference proteome</keyword>